<evidence type="ECO:0000313" key="1">
    <source>
        <dbReference type="EMBL" id="CBX27645.1"/>
    </source>
</evidence>
<reference evidence="1" key="1">
    <citation type="journal article" date="2011" name="Environ. Microbiol.">
        <title>Genomic insights into the metabolic potential of the polycyclic aromatic hydrocarbon degrading sulfate-reducing Deltaproteobacterium N47.</title>
        <authorList>
            <person name="Bergmann F."/>
            <person name="Selesi D."/>
            <person name="Weinmaier T."/>
            <person name="Tischler P."/>
            <person name="Rattei T."/>
            <person name="Meckenstock R.U."/>
        </authorList>
    </citation>
    <scope>NUCLEOTIDE SEQUENCE</scope>
</reference>
<protein>
    <submittedName>
        <fullName evidence="1">Uncharacterized protein</fullName>
    </submittedName>
</protein>
<dbReference type="EMBL" id="FR695866">
    <property type="protein sequence ID" value="CBX27645.1"/>
    <property type="molecule type" value="Genomic_DNA"/>
</dbReference>
<sequence>MIQEVFFVLFPYRYLIGSSLKSMGNPIQDMIDISHQEIEEVETNYYERYGTISVGIGFDITMAC</sequence>
<gene>
    <name evidence="1" type="ORF">N47_H24670</name>
</gene>
<organism evidence="1">
    <name type="scientific">uncultured Desulfobacterium sp</name>
    <dbReference type="NCBI Taxonomy" id="201089"/>
    <lineage>
        <taxon>Bacteria</taxon>
        <taxon>Pseudomonadati</taxon>
        <taxon>Thermodesulfobacteriota</taxon>
        <taxon>Desulfobacteria</taxon>
        <taxon>Desulfobacterales</taxon>
        <taxon>Desulfobacteriaceae</taxon>
        <taxon>Desulfobacterium</taxon>
        <taxon>environmental samples</taxon>
    </lineage>
</organism>
<proteinExistence type="predicted"/>
<name>E1YAQ1_9BACT</name>
<dbReference type="AlphaFoldDB" id="E1YAQ1"/>
<accession>E1YAQ1</accession>